<dbReference type="EMBL" id="JAYMYR010000006">
    <property type="protein sequence ID" value="KAK7356750.1"/>
    <property type="molecule type" value="Genomic_DNA"/>
</dbReference>
<sequence>MNPSTIRQHSEYLPFLASKEQLLERGRTLRWRQEEIRKECEFSVLGPIPSSQPKSQSLLSTQKSYQLSQAVKPVVARAIDGFTAVPGSIPRALIAFL</sequence>
<name>A0AAN9QZR0_PHACN</name>
<dbReference type="AlphaFoldDB" id="A0AAN9QZR0"/>
<dbReference type="Proteomes" id="UP001374584">
    <property type="component" value="Unassembled WGS sequence"/>
</dbReference>
<comment type="caution">
    <text evidence="1">The sequence shown here is derived from an EMBL/GenBank/DDBJ whole genome shotgun (WGS) entry which is preliminary data.</text>
</comment>
<keyword evidence="2" id="KW-1185">Reference proteome</keyword>
<organism evidence="1 2">
    <name type="scientific">Phaseolus coccineus</name>
    <name type="common">Scarlet runner bean</name>
    <name type="synonym">Phaseolus multiflorus</name>
    <dbReference type="NCBI Taxonomy" id="3886"/>
    <lineage>
        <taxon>Eukaryota</taxon>
        <taxon>Viridiplantae</taxon>
        <taxon>Streptophyta</taxon>
        <taxon>Embryophyta</taxon>
        <taxon>Tracheophyta</taxon>
        <taxon>Spermatophyta</taxon>
        <taxon>Magnoliopsida</taxon>
        <taxon>eudicotyledons</taxon>
        <taxon>Gunneridae</taxon>
        <taxon>Pentapetalae</taxon>
        <taxon>rosids</taxon>
        <taxon>fabids</taxon>
        <taxon>Fabales</taxon>
        <taxon>Fabaceae</taxon>
        <taxon>Papilionoideae</taxon>
        <taxon>50 kb inversion clade</taxon>
        <taxon>NPAAA clade</taxon>
        <taxon>indigoferoid/millettioid clade</taxon>
        <taxon>Phaseoleae</taxon>
        <taxon>Phaseolus</taxon>
    </lineage>
</organism>
<evidence type="ECO:0000313" key="2">
    <source>
        <dbReference type="Proteomes" id="UP001374584"/>
    </source>
</evidence>
<proteinExistence type="predicted"/>
<reference evidence="1 2" key="1">
    <citation type="submission" date="2024-01" db="EMBL/GenBank/DDBJ databases">
        <title>The genomes of 5 underutilized Papilionoideae crops provide insights into root nodulation and disease resistanc.</title>
        <authorList>
            <person name="Jiang F."/>
        </authorList>
    </citation>
    <scope>NUCLEOTIDE SEQUENCE [LARGE SCALE GENOMIC DNA]</scope>
    <source>
        <strain evidence="1">JINMINGXINNONG_FW02</strain>
        <tissue evidence="1">Leaves</tissue>
    </source>
</reference>
<accession>A0AAN9QZR0</accession>
<evidence type="ECO:0000313" key="1">
    <source>
        <dbReference type="EMBL" id="KAK7356750.1"/>
    </source>
</evidence>
<gene>
    <name evidence="1" type="ORF">VNO80_16026</name>
</gene>
<protein>
    <submittedName>
        <fullName evidence="1">Uncharacterized protein</fullName>
    </submittedName>
</protein>